<protein>
    <submittedName>
        <fullName evidence="3">AMP-binding protein</fullName>
    </submittedName>
</protein>
<evidence type="ECO:0000313" key="3">
    <source>
        <dbReference type="EMBL" id="MBA4863423.1"/>
    </source>
</evidence>
<dbReference type="InterPro" id="IPR050237">
    <property type="entry name" value="ATP-dep_AMP-bd_enzyme"/>
</dbReference>
<accession>A0A7W2D2A9</accession>
<reference evidence="3 4" key="1">
    <citation type="submission" date="2020-07" db="EMBL/GenBank/DDBJ databases">
        <title>Streptomyces isolated from Indian soil.</title>
        <authorList>
            <person name="Mandal S."/>
            <person name="Maiti P.K."/>
        </authorList>
    </citation>
    <scope>NUCLEOTIDE SEQUENCE [LARGE SCALE GENOMIC DNA]</scope>
    <source>
        <strain evidence="3 4">PSKA54</strain>
    </source>
</reference>
<dbReference type="PANTHER" id="PTHR43767">
    <property type="entry name" value="LONG-CHAIN-FATTY-ACID--COA LIGASE"/>
    <property type="match status" value="1"/>
</dbReference>
<sequence>MLSSPGGYPPKPRARRLTFGDIIREHRRSYPDGVALVDGDVRLTWPQLDERTNRLAHALTDAGVGPGDRILWLGQNSFRIWELLGAAAKIGAMVCPGYWRWATPEMAFAVEDFDPRVVVWQDEEIGDTVSKARAELRSDHRALWLRHDAEGPDTYESFLASGSPEDPALDVDPDSALLVIYTAAISGRQSGSMLSHRNLLAMGASAAWMGDIGQEAAFLGAGPMFHIGNYQFWGVPAFVHGGKNVIVRRVIAEELLPLLAAEQCTHAYLMPPTIAQLVALNREAGHDLSHLRASVAAPLWQGTVPTDQSRFTRNGGGEGRGYGQTEVTGFAVTGAYGGTGAGNAGRPGPFTAVRILDSTGKECAVGEAGEICVRGDLVHLGYWNRPEINEERFRFGCWHTTDLGRREPDGTISFLGTTTRMLKSAAENIFPAEVENCIESHPAVKEAAVIGVPNERWAQDVKAVVVLHQDAEPVTAEDVIEHCRARIASYKKPKTVEFVDALPRTKDFAKDYEVLDERFGGGGYPGGDTLGAGR</sequence>
<dbReference type="Proteomes" id="UP000586976">
    <property type="component" value="Unassembled WGS sequence"/>
</dbReference>
<evidence type="ECO:0000259" key="2">
    <source>
        <dbReference type="Pfam" id="PF13193"/>
    </source>
</evidence>
<dbReference type="Pfam" id="PF13193">
    <property type="entry name" value="AMP-binding_C"/>
    <property type="match status" value="1"/>
</dbReference>
<evidence type="ECO:0000313" key="4">
    <source>
        <dbReference type="Proteomes" id="UP000586976"/>
    </source>
</evidence>
<dbReference type="Gene3D" id="3.30.300.30">
    <property type="match status" value="1"/>
</dbReference>
<gene>
    <name evidence="3" type="ORF">H1V43_18945</name>
</gene>
<dbReference type="PANTHER" id="PTHR43767:SF1">
    <property type="entry name" value="NONRIBOSOMAL PEPTIDE SYNTHASE PES1 (EUROFUNG)-RELATED"/>
    <property type="match status" value="1"/>
</dbReference>
<dbReference type="InterPro" id="IPR045851">
    <property type="entry name" value="AMP-bd_C_sf"/>
</dbReference>
<feature type="domain" description="AMP-binding enzyme C-terminal" evidence="2">
    <location>
        <begin position="433"/>
        <end position="506"/>
    </location>
</feature>
<dbReference type="SUPFAM" id="SSF56801">
    <property type="entry name" value="Acetyl-CoA synthetase-like"/>
    <property type="match status" value="1"/>
</dbReference>
<proteinExistence type="predicted"/>
<dbReference type="Gene3D" id="3.40.50.12780">
    <property type="entry name" value="N-terminal domain of ligase-like"/>
    <property type="match status" value="1"/>
</dbReference>
<name>A0A7W2D2A9_9ACTN</name>
<evidence type="ECO:0000259" key="1">
    <source>
        <dbReference type="Pfam" id="PF00501"/>
    </source>
</evidence>
<dbReference type="InterPro" id="IPR000873">
    <property type="entry name" value="AMP-dep_synth/lig_dom"/>
</dbReference>
<dbReference type="EMBL" id="JACEQY010000020">
    <property type="protein sequence ID" value="MBA4863423.1"/>
    <property type="molecule type" value="Genomic_DNA"/>
</dbReference>
<dbReference type="InterPro" id="IPR042099">
    <property type="entry name" value="ANL_N_sf"/>
</dbReference>
<dbReference type="RefSeq" id="WP_181865144.1">
    <property type="nucleotide sequence ID" value="NZ_JACEQY010000020.1"/>
</dbReference>
<dbReference type="GO" id="GO:0016878">
    <property type="term" value="F:acid-thiol ligase activity"/>
    <property type="evidence" value="ECO:0007669"/>
    <property type="project" value="UniProtKB-ARBA"/>
</dbReference>
<dbReference type="InterPro" id="IPR025110">
    <property type="entry name" value="AMP-bd_C"/>
</dbReference>
<comment type="caution">
    <text evidence="3">The sequence shown here is derived from an EMBL/GenBank/DDBJ whole genome shotgun (WGS) entry which is preliminary data.</text>
</comment>
<keyword evidence="4" id="KW-1185">Reference proteome</keyword>
<dbReference type="Pfam" id="PF00501">
    <property type="entry name" value="AMP-binding"/>
    <property type="match status" value="1"/>
</dbReference>
<dbReference type="AlphaFoldDB" id="A0A7W2D2A9"/>
<feature type="domain" description="AMP-dependent synthetase/ligase" evidence="1">
    <location>
        <begin position="25"/>
        <end position="383"/>
    </location>
</feature>
<organism evidence="3 4">
    <name type="scientific">Streptomyces himalayensis subsp. aureolus</name>
    <dbReference type="NCBI Taxonomy" id="2758039"/>
    <lineage>
        <taxon>Bacteria</taxon>
        <taxon>Bacillati</taxon>
        <taxon>Actinomycetota</taxon>
        <taxon>Actinomycetes</taxon>
        <taxon>Kitasatosporales</taxon>
        <taxon>Streptomycetaceae</taxon>
        <taxon>Streptomyces</taxon>
        <taxon>Streptomyces himalayensis</taxon>
    </lineage>
</organism>